<dbReference type="Proteomes" id="UP000078343">
    <property type="component" value="Unassembled WGS sequence"/>
</dbReference>
<proteinExistence type="predicted"/>
<dbReference type="RefSeq" id="XP_018693148.1">
    <property type="nucleotide sequence ID" value="XM_018836295.1"/>
</dbReference>
<organism evidence="1 2">
    <name type="scientific">Fonsecaea erecta</name>
    <dbReference type="NCBI Taxonomy" id="1367422"/>
    <lineage>
        <taxon>Eukaryota</taxon>
        <taxon>Fungi</taxon>
        <taxon>Dikarya</taxon>
        <taxon>Ascomycota</taxon>
        <taxon>Pezizomycotina</taxon>
        <taxon>Eurotiomycetes</taxon>
        <taxon>Chaetothyriomycetidae</taxon>
        <taxon>Chaetothyriales</taxon>
        <taxon>Herpotrichiellaceae</taxon>
        <taxon>Fonsecaea</taxon>
    </lineage>
</organism>
<dbReference type="GeneID" id="30008951"/>
<dbReference type="EMBL" id="LVYI01000004">
    <property type="protein sequence ID" value="OAP59781.1"/>
    <property type="molecule type" value="Genomic_DNA"/>
</dbReference>
<reference evidence="1 2" key="1">
    <citation type="submission" date="2016-04" db="EMBL/GenBank/DDBJ databases">
        <title>Draft genome of Fonsecaea erecta CBS 125763.</title>
        <authorList>
            <person name="Weiss V.A."/>
            <person name="Vicente V.A."/>
            <person name="Raittz R.T."/>
            <person name="Moreno L.F."/>
            <person name="De Souza E.M."/>
            <person name="Pedrosa F.O."/>
            <person name="Steffens M.B."/>
            <person name="Faoro H."/>
            <person name="Tadra-Sfeir M.Z."/>
            <person name="Najafzadeh M.J."/>
            <person name="Felipe M.S."/>
            <person name="Teixeira M."/>
            <person name="Sun J."/>
            <person name="Xi L."/>
            <person name="Gomes R."/>
            <person name="De Azevedo C.M."/>
            <person name="Salgado C.G."/>
            <person name="Da Silva M.B."/>
            <person name="Nascimento M.F."/>
            <person name="Queiroz-Telles F."/>
            <person name="Attili D.S."/>
            <person name="Gorbushina A."/>
        </authorList>
    </citation>
    <scope>NUCLEOTIDE SEQUENCE [LARGE SCALE GENOMIC DNA]</scope>
    <source>
        <strain evidence="1 2">CBS 125763</strain>
    </source>
</reference>
<name>A0A178ZJX4_9EURO</name>
<protein>
    <submittedName>
        <fullName evidence="1">Uncharacterized protein</fullName>
    </submittedName>
</protein>
<dbReference type="OrthoDB" id="508139at2759"/>
<accession>A0A178ZJX4</accession>
<dbReference type="AlphaFoldDB" id="A0A178ZJX4"/>
<dbReference type="STRING" id="1367422.A0A178ZJX4"/>
<keyword evidence="2" id="KW-1185">Reference proteome</keyword>
<gene>
    <name evidence="1" type="ORF">AYL99_04783</name>
</gene>
<comment type="caution">
    <text evidence="1">The sequence shown here is derived from an EMBL/GenBank/DDBJ whole genome shotgun (WGS) entry which is preliminary data.</text>
</comment>
<evidence type="ECO:0000313" key="1">
    <source>
        <dbReference type="EMBL" id="OAP59781.1"/>
    </source>
</evidence>
<evidence type="ECO:0000313" key="2">
    <source>
        <dbReference type="Proteomes" id="UP000078343"/>
    </source>
</evidence>
<sequence>MGTGKRPGEGIAIPIASKIQRISDDPAGDAPLQPGQDIQVLNRKQFNLPSPPPTQFHLKIRISSEKNAVKNDHTSPAHVDGVALDIEYLDSNTAKCDEFSHLSWLEPMEVLVTTGGSSPDQPMEKVGFCRAKLIRREMIRGTFYQTMSKPFDESALLAFDLFDRFGMPKDDYENHAIRKGSCSWGPLLDDGDILLIEDIIIEKPHRRLGLGSKVVAALLETTNKRTTIDSFVAILWPESSKEVHFEDLLAAIVGDSGNNRRPEVFDHHDSVAIAWTRSLGFKRIGSSIWFGLPSWCGDSQAAELDNDPPGFERATQDTLPNSIRGQVGDTEFLKATQQYLQQIKPDSQPWFATDKEANTLLHLAALDFLPESVAWIMQQPAAAHLIALRNSSGNTPLEALLQKLEIVRTRSLSGTSITILSDDFNGHTLSMARCTALLKGVKIDTDKDLEQFRYGCTCGVCKDGYLSVRMRLALCFSAKMLFEHLDEDPNHQPGTEWVDYNASIFSHLPSYCIRLLSRYRAAREGGMRLCNHIACCVHDACNVPNETTIDFIVETKEDKPNFIEKFFRCGGSIQALMRCVFQMAVQADDMYGDGSVQDWDEGRIYRDLEPCRNDHEFVLVARKCGYESHRLIMDCSS</sequence>